<evidence type="ECO:0000313" key="7">
    <source>
        <dbReference type="Proteomes" id="UP000773469"/>
    </source>
</evidence>
<dbReference type="SUPFAM" id="SSF53850">
    <property type="entry name" value="Periplasmic binding protein-like II"/>
    <property type="match status" value="1"/>
</dbReference>
<sequence length="353" mass="40239">MHKDIAMLKKVSRLDYFTLQVFIGLVELKNGSAVAERLHTTQSKVSRSLTCLREVLEDELFVRQQYGFEPNQIAIKITPMVQTILQQYDKIVATTIDKGVQPFQLSVATFEQWSLMVMNYVHTSCHCLEGGVSINIQPWSDNISQRLCQGKIDCCVSTEPINHSMVNNYKLGDIIHFFIVAKNGHPILNSNQPLIDLFDYHVALVNANLHDQPHPIERYAREHELDISIALKSPSLRMLIDHVSHGDDVALLSSAMSMYYFESRDDVSFIDVSSLWRDTNELVCDSYYLNCHKGIKDQLANCLKTLLTEKLDEMQAHYDEAARHRNLTHHQITMCQDASTPEPSSLKCCNPSQ</sequence>
<dbReference type="Gene3D" id="3.40.190.290">
    <property type="match status" value="1"/>
</dbReference>
<accession>A0ABQ4NUR2</accession>
<dbReference type="InterPro" id="IPR036390">
    <property type="entry name" value="WH_DNA-bd_sf"/>
</dbReference>
<comment type="similarity">
    <text evidence="1">Belongs to the LysR transcriptional regulatory family.</text>
</comment>
<evidence type="ECO:0000256" key="3">
    <source>
        <dbReference type="ARBA" id="ARBA00023125"/>
    </source>
</evidence>
<keyword evidence="4" id="KW-0804">Transcription</keyword>
<evidence type="ECO:0000259" key="5">
    <source>
        <dbReference type="PROSITE" id="PS50931"/>
    </source>
</evidence>
<reference evidence="6 7" key="1">
    <citation type="submission" date="2021-05" db="EMBL/GenBank/DDBJ databases">
        <title>Molecular characterization for Shewanella algae harboring chromosomal blaOXA-55-like strains isolated from clinical and environment sample.</title>
        <authorList>
            <person name="Ohama Y."/>
            <person name="Aoki K."/>
            <person name="Harada S."/>
            <person name="Moriya K."/>
            <person name="Ishii Y."/>
            <person name="Tateda K."/>
        </authorList>
    </citation>
    <scope>NUCLEOTIDE SEQUENCE [LARGE SCALE GENOMIC DNA]</scope>
    <source>
        <strain evidence="6 7">MBTL60-118</strain>
    </source>
</reference>
<dbReference type="PANTHER" id="PTHR30118:SF7">
    <property type="entry name" value="TRANSCRIPTIONAL REGULATOR LYSR FAMILY"/>
    <property type="match status" value="1"/>
</dbReference>
<dbReference type="PROSITE" id="PS50931">
    <property type="entry name" value="HTH_LYSR"/>
    <property type="match status" value="1"/>
</dbReference>
<evidence type="ECO:0000256" key="4">
    <source>
        <dbReference type="ARBA" id="ARBA00023163"/>
    </source>
</evidence>
<dbReference type="Gene3D" id="1.10.10.10">
    <property type="entry name" value="Winged helix-like DNA-binding domain superfamily/Winged helix DNA-binding domain"/>
    <property type="match status" value="1"/>
</dbReference>
<dbReference type="InterPro" id="IPR036388">
    <property type="entry name" value="WH-like_DNA-bd_sf"/>
</dbReference>
<name>A0ABQ4NUR2_SHECO</name>
<keyword evidence="3" id="KW-0238">DNA-binding</keyword>
<evidence type="ECO:0000256" key="2">
    <source>
        <dbReference type="ARBA" id="ARBA00023015"/>
    </source>
</evidence>
<proteinExistence type="inferred from homology"/>
<comment type="caution">
    <text evidence="6">The sequence shown here is derived from an EMBL/GenBank/DDBJ whole genome shotgun (WGS) entry which is preliminary data.</text>
</comment>
<dbReference type="Pfam" id="PF03466">
    <property type="entry name" value="LysR_substrate"/>
    <property type="match status" value="1"/>
</dbReference>
<dbReference type="SUPFAM" id="SSF46785">
    <property type="entry name" value="Winged helix' DNA-binding domain"/>
    <property type="match status" value="1"/>
</dbReference>
<evidence type="ECO:0000313" key="6">
    <source>
        <dbReference type="EMBL" id="GIU35580.1"/>
    </source>
</evidence>
<dbReference type="EMBL" id="BPEU01000002">
    <property type="protein sequence ID" value="GIU35580.1"/>
    <property type="molecule type" value="Genomic_DNA"/>
</dbReference>
<dbReference type="Pfam" id="PF00126">
    <property type="entry name" value="HTH_1"/>
    <property type="match status" value="1"/>
</dbReference>
<protein>
    <recommendedName>
        <fullName evidence="5">HTH lysR-type domain-containing protein</fullName>
    </recommendedName>
</protein>
<evidence type="ECO:0000256" key="1">
    <source>
        <dbReference type="ARBA" id="ARBA00009437"/>
    </source>
</evidence>
<keyword evidence="7" id="KW-1185">Reference proteome</keyword>
<dbReference type="InterPro" id="IPR050389">
    <property type="entry name" value="LysR-type_TF"/>
</dbReference>
<dbReference type="InterPro" id="IPR000847">
    <property type="entry name" value="LysR_HTH_N"/>
</dbReference>
<keyword evidence="2" id="KW-0805">Transcription regulation</keyword>
<dbReference type="Proteomes" id="UP000773469">
    <property type="component" value="Unassembled WGS sequence"/>
</dbReference>
<organism evidence="6 7">
    <name type="scientific">Shewanella colwelliana</name>
    <name type="common">Alteromonas colwelliana</name>
    <dbReference type="NCBI Taxonomy" id="23"/>
    <lineage>
        <taxon>Bacteria</taxon>
        <taxon>Pseudomonadati</taxon>
        <taxon>Pseudomonadota</taxon>
        <taxon>Gammaproteobacteria</taxon>
        <taxon>Alteromonadales</taxon>
        <taxon>Shewanellaceae</taxon>
        <taxon>Shewanella</taxon>
    </lineage>
</organism>
<feature type="domain" description="HTH lysR-type" evidence="5">
    <location>
        <begin position="19"/>
        <end position="71"/>
    </location>
</feature>
<dbReference type="InterPro" id="IPR005119">
    <property type="entry name" value="LysR_subst-bd"/>
</dbReference>
<dbReference type="PANTHER" id="PTHR30118">
    <property type="entry name" value="HTH-TYPE TRANSCRIPTIONAL REGULATOR LEUO-RELATED"/>
    <property type="match status" value="1"/>
</dbReference>
<gene>
    <name evidence="6" type="ORF">TUM3794_03490</name>
</gene>